<name>A0A1D1VJ51_RAMVA</name>
<dbReference type="EMBL" id="BDGG01000006">
    <property type="protein sequence ID" value="GAV00826.1"/>
    <property type="molecule type" value="Genomic_DNA"/>
</dbReference>
<sequence>MLAVWLLTDYPWPVDKVKTTLVHTGQQLLTAQHFCPSTQVPSSQAAQRTARQSVGSKRFGGQDLVEDGAFTEDLQFKPHPPEQHFWLLGQCTSL</sequence>
<evidence type="ECO:0000313" key="2">
    <source>
        <dbReference type="EMBL" id="GAV00826.1"/>
    </source>
</evidence>
<evidence type="ECO:0000313" key="3">
    <source>
        <dbReference type="Proteomes" id="UP000186922"/>
    </source>
</evidence>
<accession>A0A1D1VJ51</accession>
<comment type="caution">
    <text evidence="2">The sequence shown here is derived from an EMBL/GenBank/DDBJ whole genome shotgun (WGS) entry which is preliminary data.</text>
</comment>
<reference evidence="2 3" key="1">
    <citation type="journal article" date="2016" name="Nat. Commun.">
        <title>Extremotolerant tardigrade genome and improved radiotolerance of human cultured cells by tardigrade-unique protein.</title>
        <authorList>
            <person name="Hashimoto T."/>
            <person name="Horikawa D.D."/>
            <person name="Saito Y."/>
            <person name="Kuwahara H."/>
            <person name="Kozuka-Hata H."/>
            <person name="Shin-I T."/>
            <person name="Minakuchi Y."/>
            <person name="Ohishi K."/>
            <person name="Motoyama A."/>
            <person name="Aizu T."/>
            <person name="Enomoto A."/>
            <person name="Kondo K."/>
            <person name="Tanaka S."/>
            <person name="Hara Y."/>
            <person name="Koshikawa S."/>
            <person name="Sagara H."/>
            <person name="Miura T."/>
            <person name="Yokobori S."/>
            <person name="Miyagawa K."/>
            <person name="Suzuki Y."/>
            <person name="Kubo T."/>
            <person name="Oyama M."/>
            <person name="Kohara Y."/>
            <person name="Fujiyama A."/>
            <person name="Arakawa K."/>
            <person name="Katayama T."/>
            <person name="Toyoda A."/>
            <person name="Kunieda T."/>
        </authorList>
    </citation>
    <scope>NUCLEOTIDE SEQUENCE [LARGE SCALE GENOMIC DNA]</scope>
    <source>
        <strain evidence="2 3">YOKOZUNA-1</strain>
    </source>
</reference>
<organism evidence="2 3">
    <name type="scientific">Ramazzottius varieornatus</name>
    <name type="common">Water bear</name>
    <name type="synonym">Tardigrade</name>
    <dbReference type="NCBI Taxonomy" id="947166"/>
    <lineage>
        <taxon>Eukaryota</taxon>
        <taxon>Metazoa</taxon>
        <taxon>Ecdysozoa</taxon>
        <taxon>Tardigrada</taxon>
        <taxon>Eutardigrada</taxon>
        <taxon>Parachela</taxon>
        <taxon>Hypsibioidea</taxon>
        <taxon>Ramazzottiidae</taxon>
        <taxon>Ramazzottius</taxon>
    </lineage>
</organism>
<feature type="compositionally biased region" description="Polar residues" evidence="1">
    <location>
        <begin position="40"/>
        <end position="55"/>
    </location>
</feature>
<evidence type="ECO:0000256" key="1">
    <source>
        <dbReference type="SAM" id="MobiDB-lite"/>
    </source>
</evidence>
<protein>
    <submittedName>
        <fullName evidence="2">Uncharacterized protein</fullName>
    </submittedName>
</protein>
<proteinExistence type="predicted"/>
<keyword evidence="3" id="KW-1185">Reference proteome</keyword>
<dbReference type="Proteomes" id="UP000186922">
    <property type="component" value="Unassembled WGS sequence"/>
</dbReference>
<dbReference type="AlphaFoldDB" id="A0A1D1VJ51"/>
<gene>
    <name evidence="2" type="primary">RvY_11620-1</name>
    <name evidence="2" type="synonym">RvY_11620.1</name>
    <name evidence="2" type="ORF">RvY_11620</name>
</gene>
<feature type="region of interest" description="Disordered" evidence="1">
    <location>
        <begin position="40"/>
        <end position="61"/>
    </location>
</feature>